<name>A0A2W1NUE8_PAEXE</name>
<proteinExistence type="predicted"/>
<dbReference type="AlphaFoldDB" id="A0A2W1NUE8"/>
<evidence type="ECO:0000313" key="1">
    <source>
        <dbReference type="EMBL" id="PZE21376.1"/>
    </source>
</evidence>
<protein>
    <submittedName>
        <fullName evidence="1">Uncharacterized protein</fullName>
    </submittedName>
</protein>
<evidence type="ECO:0000313" key="2">
    <source>
        <dbReference type="Proteomes" id="UP000214746"/>
    </source>
</evidence>
<reference evidence="1" key="1">
    <citation type="submission" date="2018-06" db="EMBL/GenBank/DDBJ databases">
        <title>Paenibacillus xerothermodurans sp. nov. an extremely dry heat resistant spore forming bacterium isolated from the soil of Cape Canaveral, Florida.</title>
        <authorList>
            <person name="Seuylemezian A."/>
            <person name="Kaur N."/>
            <person name="Patil P."/>
            <person name="Patil P."/>
            <person name="Mayilraj S."/>
            <person name="Vaishampayan P."/>
        </authorList>
    </citation>
    <scope>NUCLEOTIDE SEQUENCE [LARGE SCALE GENOMIC DNA]</scope>
    <source>
        <strain evidence="1">ATCC 27380</strain>
    </source>
</reference>
<dbReference type="Proteomes" id="UP000214746">
    <property type="component" value="Unassembled WGS sequence"/>
</dbReference>
<accession>A0A2W1NUE8</accession>
<organism evidence="1 2">
    <name type="scientific">Paenibacillus xerothermodurans</name>
    <dbReference type="NCBI Taxonomy" id="1977292"/>
    <lineage>
        <taxon>Bacteria</taxon>
        <taxon>Bacillati</taxon>
        <taxon>Bacillota</taxon>
        <taxon>Bacilli</taxon>
        <taxon>Bacillales</taxon>
        <taxon>Paenibacillaceae</taxon>
        <taxon>Paenibacillus</taxon>
    </lineage>
</organism>
<gene>
    <name evidence="1" type="ORF">CBW46_008430</name>
</gene>
<keyword evidence="2" id="KW-1185">Reference proteome</keyword>
<sequence length="102" mass="11137">MSASKHDGGHTPIAPAVVNMSSLHCEEVESYPQQSGIRYTVSCSTILNRHPQMTSIQGVHASLHPKEVAEIHRKMLTSNMAFAGLSPWNSLANAIFLRHQGC</sequence>
<comment type="caution">
    <text evidence="1">The sequence shown here is derived from an EMBL/GenBank/DDBJ whole genome shotgun (WGS) entry which is preliminary data.</text>
</comment>
<dbReference type="EMBL" id="NHRJ02000003">
    <property type="protein sequence ID" value="PZE21376.1"/>
    <property type="molecule type" value="Genomic_DNA"/>
</dbReference>